<dbReference type="InterPro" id="IPR040442">
    <property type="entry name" value="Pyrv_kinase-like_dom_sf"/>
</dbReference>
<evidence type="ECO:0000313" key="3">
    <source>
        <dbReference type="Proteomes" id="UP000327013"/>
    </source>
</evidence>
<dbReference type="PANTHER" id="PTHR42905:SF2">
    <property type="entry name" value="PHOSPHOENOLPYRUVATE CARBOXYLASE FAMILY PROTEIN"/>
    <property type="match status" value="1"/>
</dbReference>
<comment type="caution">
    <text evidence="2">The sequence shown here is derived from an EMBL/GenBank/DDBJ whole genome shotgun (WGS) entry which is preliminary data.</text>
</comment>
<gene>
    <name evidence="2" type="ORF">FH972_024398</name>
</gene>
<comment type="catalytic activity">
    <reaction evidence="1">
        <text>D-threo-isocitrate = glyoxylate + succinate</text>
        <dbReference type="Rhea" id="RHEA:13245"/>
        <dbReference type="ChEBI" id="CHEBI:15562"/>
        <dbReference type="ChEBI" id="CHEBI:30031"/>
        <dbReference type="ChEBI" id="CHEBI:36655"/>
        <dbReference type="EC" id="4.1.3.1"/>
    </reaction>
</comment>
<name>A0A5N6KYA7_9ROSI</name>
<accession>A0A5N6KYA7</accession>
<evidence type="ECO:0000313" key="2">
    <source>
        <dbReference type="EMBL" id="KAB8360660.1"/>
    </source>
</evidence>
<dbReference type="GO" id="GO:0004451">
    <property type="term" value="F:isocitrate lyase activity"/>
    <property type="evidence" value="ECO:0007669"/>
    <property type="project" value="UniProtKB-EC"/>
</dbReference>
<dbReference type="Gene3D" id="3.20.20.60">
    <property type="entry name" value="Phosphoenolpyruvate-binding domains"/>
    <property type="match status" value="1"/>
</dbReference>
<dbReference type="EMBL" id="VIBQ01000017">
    <property type="protein sequence ID" value="KAB8360660.1"/>
    <property type="molecule type" value="Genomic_DNA"/>
</dbReference>
<sequence>MALAPLTGAQRLRDLLKDPNHLVVLPGVFDGITARLAVAAGFDAIYMTGAGTSLSRLGWADLGIASLPDMESNASMIASLHPSTPLIADADTGYGGPVMVSRTVAQYARAGVAALHIEDQVQEKRCGHLLGKIIVDRETYYSRLRAAVAVRDQLQSKMLIIARTDAKQANGFDEALKRLQDAVAIGVDAVFLEAVETKEEARQVCQIMKATNTPVLLNLVPGGATPTWTVDEARELGFRIMIFPGLCVAPIMRSVAAELDHLRNTGEVSPGSANAGVKEAFNLCGLQECLEIDQKAGGKAYRTVGE</sequence>
<organism evidence="2 3">
    <name type="scientific">Carpinus fangiana</name>
    <dbReference type="NCBI Taxonomy" id="176857"/>
    <lineage>
        <taxon>Eukaryota</taxon>
        <taxon>Viridiplantae</taxon>
        <taxon>Streptophyta</taxon>
        <taxon>Embryophyta</taxon>
        <taxon>Tracheophyta</taxon>
        <taxon>Spermatophyta</taxon>
        <taxon>Magnoliopsida</taxon>
        <taxon>eudicotyledons</taxon>
        <taxon>Gunneridae</taxon>
        <taxon>Pentapetalae</taxon>
        <taxon>rosids</taxon>
        <taxon>fabids</taxon>
        <taxon>Fagales</taxon>
        <taxon>Betulaceae</taxon>
        <taxon>Carpinus</taxon>
    </lineage>
</organism>
<reference evidence="2 3" key="1">
    <citation type="submission" date="2019-06" db="EMBL/GenBank/DDBJ databases">
        <title>A chromosomal-level reference genome of Carpinus fangiana (Coryloideae, Betulaceae).</title>
        <authorList>
            <person name="Yang X."/>
            <person name="Wang Z."/>
            <person name="Zhang L."/>
            <person name="Hao G."/>
            <person name="Liu J."/>
            <person name="Yang Y."/>
        </authorList>
    </citation>
    <scope>NUCLEOTIDE SEQUENCE [LARGE SCALE GENOMIC DNA]</scope>
    <source>
        <strain evidence="2">Cfa_2016G</strain>
        <tissue evidence="2">Leaf</tissue>
    </source>
</reference>
<keyword evidence="3" id="KW-1185">Reference proteome</keyword>
<dbReference type="CDD" id="cd00377">
    <property type="entry name" value="ICL_PEPM"/>
    <property type="match status" value="1"/>
</dbReference>
<dbReference type="AlphaFoldDB" id="A0A5N6KYA7"/>
<dbReference type="InterPro" id="IPR039556">
    <property type="entry name" value="ICL/PEPM"/>
</dbReference>
<dbReference type="PROSITE" id="PS00161">
    <property type="entry name" value="ISOCITRATE_LYASE"/>
    <property type="match status" value="1"/>
</dbReference>
<protein>
    <submittedName>
        <fullName evidence="2">Uncharacterized protein</fullName>
    </submittedName>
</protein>
<dbReference type="Pfam" id="PF13714">
    <property type="entry name" value="PEP_mutase"/>
    <property type="match status" value="1"/>
</dbReference>
<proteinExistence type="predicted"/>
<dbReference type="Proteomes" id="UP000327013">
    <property type="component" value="Unassembled WGS sequence"/>
</dbReference>
<evidence type="ECO:0000256" key="1">
    <source>
        <dbReference type="ARBA" id="ARBA00023531"/>
    </source>
</evidence>
<dbReference type="OrthoDB" id="1923844at2759"/>
<dbReference type="InterPro" id="IPR015813">
    <property type="entry name" value="Pyrv/PenolPyrv_kinase-like_dom"/>
</dbReference>
<dbReference type="InterPro" id="IPR018523">
    <property type="entry name" value="Isocitrate_lyase_ph_CS"/>
</dbReference>
<dbReference type="PANTHER" id="PTHR42905">
    <property type="entry name" value="PHOSPHOENOLPYRUVATE CARBOXYLASE"/>
    <property type="match status" value="1"/>
</dbReference>
<dbReference type="SUPFAM" id="SSF51621">
    <property type="entry name" value="Phosphoenolpyruvate/pyruvate domain"/>
    <property type="match status" value="1"/>
</dbReference>